<dbReference type="EMBL" id="CP081294">
    <property type="protein sequence ID" value="QZD95149.1"/>
    <property type="molecule type" value="Genomic_DNA"/>
</dbReference>
<dbReference type="Proteomes" id="UP000824321">
    <property type="component" value="Chromosome"/>
</dbReference>
<evidence type="ECO:0000313" key="2">
    <source>
        <dbReference type="Proteomes" id="UP000824321"/>
    </source>
</evidence>
<sequence length="185" mass="20616">MVSVILAILVGGLFLGGVVMAGDALKRHSPARDLDVRLVEGDQFTLRVRGWAGYELRTIFADFAAMYDIEEPRIVEGPGRIFSIDWPSGLEEAHILFAVNYLHYPRDFDLDSRSILGAARVWPGNLTGIADNQSAFVFVPENDTHFDRVHVIDESGQAYLGDFGSTAFVQIDDARMPREVKKLFT</sequence>
<reference evidence="1 2" key="1">
    <citation type="submission" date="2021-08" db="EMBL/GenBank/DDBJ databases">
        <title>Comparative Genomics Analysis of the Genus Qipengyuania Reveals Extensive Genetic Diversity and Metabolic Versatility, Including the Description of Fifteen Novel Species.</title>
        <authorList>
            <person name="Liu Y."/>
        </authorList>
    </citation>
    <scope>NUCLEOTIDE SEQUENCE [LARGE SCALE GENOMIC DNA]</scope>
    <source>
        <strain evidence="1 2">1NDH1</strain>
    </source>
</reference>
<gene>
    <name evidence="1" type="ORF">K3136_13970</name>
</gene>
<evidence type="ECO:0000313" key="1">
    <source>
        <dbReference type="EMBL" id="QZD95149.1"/>
    </source>
</evidence>
<organism evidence="1 2">
    <name type="scientific">Qipengyuania gelatinilytica</name>
    <dbReference type="NCBI Taxonomy" id="2867231"/>
    <lineage>
        <taxon>Bacteria</taxon>
        <taxon>Pseudomonadati</taxon>
        <taxon>Pseudomonadota</taxon>
        <taxon>Alphaproteobacteria</taxon>
        <taxon>Sphingomonadales</taxon>
        <taxon>Erythrobacteraceae</taxon>
        <taxon>Qipengyuania</taxon>
    </lineage>
</organism>
<protein>
    <submittedName>
        <fullName evidence="1">Uncharacterized protein</fullName>
    </submittedName>
</protein>
<proteinExistence type="predicted"/>
<dbReference type="RefSeq" id="WP_221430891.1">
    <property type="nucleotide sequence ID" value="NZ_CP081294.1"/>
</dbReference>
<name>A0ABX9A483_9SPHN</name>
<keyword evidence="2" id="KW-1185">Reference proteome</keyword>
<accession>A0ABX9A483</accession>